<protein>
    <recommendedName>
        <fullName evidence="4">Lipoprotein</fullName>
    </recommendedName>
</protein>
<sequence length="101" mass="10526">MHAVLSQVKPSWTCLLVAGALALSGCGGMEAPSNVEGESPTHSAAEYEEGDCDGPNDCPVSGPYVDCGPGLPQAYAWRTNDGGYCMERNACGPRGYACPIW</sequence>
<dbReference type="EMBL" id="JAFIMU010000010">
    <property type="protein sequence ID" value="MBN8232180.1"/>
    <property type="molecule type" value="Genomic_DNA"/>
</dbReference>
<evidence type="ECO:0000313" key="3">
    <source>
        <dbReference type="Proteomes" id="UP000664052"/>
    </source>
</evidence>
<evidence type="ECO:0000313" key="2">
    <source>
        <dbReference type="EMBL" id="MBN8232180.1"/>
    </source>
</evidence>
<feature type="region of interest" description="Disordered" evidence="1">
    <location>
        <begin position="32"/>
        <end position="51"/>
    </location>
</feature>
<dbReference type="RefSeq" id="WP_207056720.1">
    <property type="nucleotide sequence ID" value="NZ_JAFIMU010000010.1"/>
</dbReference>
<dbReference type="Proteomes" id="UP000664052">
    <property type="component" value="Unassembled WGS sequence"/>
</dbReference>
<comment type="caution">
    <text evidence="2">The sequence shown here is derived from an EMBL/GenBank/DDBJ whole genome shotgun (WGS) entry which is preliminary data.</text>
</comment>
<proteinExistence type="predicted"/>
<keyword evidence="3" id="KW-1185">Reference proteome</keyword>
<accession>A0ABS3DLH0</accession>
<evidence type="ECO:0008006" key="4">
    <source>
        <dbReference type="Google" id="ProtNLM"/>
    </source>
</evidence>
<organism evidence="2 3">
    <name type="scientific">Corallococcus macrosporus</name>
    <dbReference type="NCBI Taxonomy" id="35"/>
    <lineage>
        <taxon>Bacteria</taxon>
        <taxon>Pseudomonadati</taxon>
        <taxon>Myxococcota</taxon>
        <taxon>Myxococcia</taxon>
        <taxon>Myxococcales</taxon>
        <taxon>Cystobacterineae</taxon>
        <taxon>Myxococcaceae</taxon>
        <taxon>Corallococcus</taxon>
    </lineage>
</organism>
<gene>
    <name evidence="2" type="ORF">JYK02_32165</name>
</gene>
<reference evidence="2 3" key="1">
    <citation type="submission" date="2021-02" db="EMBL/GenBank/DDBJ databases">
        <title>De Novo genome assembly of isolated myxobacteria.</title>
        <authorList>
            <person name="Stevens D.C."/>
        </authorList>
    </citation>
    <scope>NUCLEOTIDE SEQUENCE [LARGE SCALE GENOMIC DNA]</scope>
    <source>
        <strain evidence="2 3">ATCC 29039</strain>
    </source>
</reference>
<evidence type="ECO:0000256" key="1">
    <source>
        <dbReference type="SAM" id="MobiDB-lite"/>
    </source>
</evidence>
<name>A0ABS3DLH0_9BACT</name>